<evidence type="ECO:0000313" key="11">
    <source>
        <dbReference type="EMBL" id="MCL1123266.1"/>
    </source>
</evidence>
<keyword evidence="12" id="KW-1185">Reference proteome</keyword>
<evidence type="ECO:0000256" key="1">
    <source>
        <dbReference type="ARBA" id="ARBA00000085"/>
    </source>
</evidence>
<dbReference type="GO" id="GO:0005524">
    <property type="term" value="F:ATP binding"/>
    <property type="evidence" value="ECO:0007669"/>
    <property type="project" value="UniProtKB-KW"/>
</dbReference>
<dbReference type="Gene3D" id="6.10.340.10">
    <property type="match status" value="1"/>
</dbReference>
<dbReference type="PROSITE" id="PS50885">
    <property type="entry name" value="HAMP"/>
    <property type="match status" value="1"/>
</dbReference>
<dbReference type="RefSeq" id="WP_248938638.1">
    <property type="nucleotide sequence ID" value="NZ_JAKIKS010000004.1"/>
</dbReference>
<dbReference type="InterPro" id="IPR005467">
    <property type="entry name" value="His_kinase_dom"/>
</dbReference>
<comment type="catalytic activity">
    <reaction evidence="1">
        <text>ATP + protein L-histidine = ADP + protein N-phospho-L-histidine.</text>
        <dbReference type="EC" id="2.7.13.3"/>
    </reaction>
</comment>
<evidence type="ECO:0000256" key="4">
    <source>
        <dbReference type="ARBA" id="ARBA00022553"/>
    </source>
</evidence>
<evidence type="ECO:0000256" key="5">
    <source>
        <dbReference type="ARBA" id="ARBA00022679"/>
    </source>
</evidence>
<dbReference type="InterPro" id="IPR003594">
    <property type="entry name" value="HATPase_dom"/>
</dbReference>
<evidence type="ECO:0000259" key="9">
    <source>
        <dbReference type="PROSITE" id="PS50109"/>
    </source>
</evidence>
<dbReference type="SUPFAM" id="SSF47384">
    <property type="entry name" value="Homodimeric domain of signal transducing histidine kinase"/>
    <property type="match status" value="1"/>
</dbReference>
<evidence type="ECO:0000256" key="6">
    <source>
        <dbReference type="ARBA" id="ARBA00022777"/>
    </source>
</evidence>
<dbReference type="PANTHER" id="PTHR42878">
    <property type="entry name" value="TWO-COMPONENT HISTIDINE KINASE"/>
    <property type="match status" value="1"/>
</dbReference>
<dbReference type="InterPro" id="IPR000014">
    <property type="entry name" value="PAS"/>
</dbReference>
<feature type="domain" description="HAMP" evidence="10">
    <location>
        <begin position="45"/>
        <end position="97"/>
    </location>
</feature>
<dbReference type="PANTHER" id="PTHR42878:SF14">
    <property type="entry name" value="OSMOLARITY TWO-COMPONENT SYSTEM PROTEIN SSK1"/>
    <property type="match status" value="1"/>
</dbReference>
<keyword evidence="8" id="KW-1133">Transmembrane helix</keyword>
<dbReference type="InterPro" id="IPR036097">
    <property type="entry name" value="HisK_dim/P_sf"/>
</dbReference>
<keyword evidence="6" id="KW-0418">Kinase</keyword>
<proteinExistence type="predicted"/>
<dbReference type="EMBL" id="JAKIKS010000004">
    <property type="protein sequence ID" value="MCL1123266.1"/>
    <property type="molecule type" value="Genomic_DNA"/>
</dbReference>
<evidence type="ECO:0000256" key="7">
    <source>
        <dbReference type="ARBA" id="ARBA00023136"/>
    </source>
</evidence>
<dbReference type="SMART" id="SM00387">
    <property type="entry name" value="HATPase_c"/>
    <property type="match status" value="1"/>
</dbReference>
<evidence type="ECO:0000259" key="10">
    <source>
        <dbReference type="PROSITE" id="PS50885"/>
    </source>
</evidence>
<evidence type="ECO:0000256" key="3">
    <source>
        <dbReference type="ARBA" id="ARBA00012438"/>
    </source>
</evidence>
<accession>A0ABT0L6G3</accession>
<sequence length="433" mass="49337">MSVWISLLSLGAALLFMRYFGSSSLLWSFLLSALITFVASVYVTRHLSQSLKALEVGLLNFKDNDFSVSLPVGKEEPFQTLSKLFNHASDSLRQERQFIYQRELLLDKVIQSSPNVMLLFDDNHKIIYANDAARHLFYRGRPIIGLSLSLLLDRMPRVLCEAINDMQEGLFSWQSDKAHKNDIETMETWHVSRGRFLLNGQNHHLLLLKQMTRELDRQEVLVWKKVIRIISHELNNSVAPITSMVHSGKMITKEMNNSRLNLIFDTIADRSQHLSQFIADYSRFAKLSLPQKEAVDWDSFTAQLTQHYYYELASALPKTTDFFDVIQMEQVLINLLKNAHESGSKPDAIQLLINTGLSIEGQAGIEMIIQDKGDGMSSEVLKQALLPFYSTKQSGTGIGLPLCREIIEAHNGLLSMHNRPHGGLRVKLWLPKR</sequence>
<dbReference type="EC" id="2.7.13.3" evidence="3"/>
<dbReference type="InterPro" id="IPR050351">
    <property type="entry name" value="BphY/WalK/GraS-like"/>
</dbReference>
<keyword evidence="8" id="KW-0812">Transmembrane</keyword>
<dbReference type="InterPro" id="IPR004358">
    <property type="entry name" value="Sig_transdc_His_kin-like_C"/>
</dbReference>
<feature type="domain" description="Histidine kinase" evidence="9">
    <location>
        <begin position="229"/>
        <end position="433"/>
    </location>
</feature>
<keyword evidence="11" id="KW-0067">ATP-binding</keyword>
<keyword evidence="5" id="KW-0808">Transferase</keyword>
<comment type="caution">
    <text evidence="11">The sequence shown here is derived from an EMBL/GenBank/DDBJ whole genome shotgun (WGS) entry which is preliminary data.</text>
</comment>
<dbReference type="InterPro" id="IPR035965">
    <property type="entry name" value="PAS-like_dom_sf"/>
</dbReference>
<evidence type="ECO:0000313" key="12">
    <source>
        <dbReference type="Proteomes" id="UP001203423"/>
    </source>
</evidence>
<feature type="transmembrane region" description="Helical" evidence="8">
    <location>
        <begin position="25"/>
        <end position="44"/>
    </location>
</feature>
<keyword evidence="7 8" id="KW-0472">Membrane</keyword>
<name>A0ABT0L6G3_9GAMM</name>
<evidence type="ECO:0000256" key="8">
    <source>
        <dbReference type="SAM" id="Phobius"/>
    </source>
</evidence>
<organism evidence="11 12">
    <name type="scientific">Shewanella surugensis</name>
    <dbReference type="NCBI Taxonomy" id="212020"/>
    <lineage>
        <taxon>Bacteria</taxon>
        <taxon>Pseudomonadati</taxon>
        <taxon>Pseudomonadota</taxon>
        <taxon>Gammaproteobacteria</taxon>
        <taxon>Alteromonadales</taxon>
        <taxon>Shewanellaceae</taxon>
        <taxon>Shewanella</taxon>
    </lineage>
</organism>
<keyword evidence="4" id="KW-0597">Phosphoprotein</keyword>
<dbReference type="PRINTS" id="PR00344">
    <property type="entry name" value="BCTRLSENSOR"/>
</dbReference>
<keyword evidence="11" id="KW-0547">Nucleotide-binding</keyword>
<protein>
    <recommendedName>
        <fullName evidence="3">histidine kinase</fullName>
        <ecNumber evidence="3">2.7.13.3</ecNumber>
    </recommendedName>
</protein>
<gene>
    <name evidence="11" type="ORF">L2764_01910</name>
</gene>
<evidence type="ECO:0000256" key="2">
    <source>
        <dbReference type="ARBA" id="ARBA00004370"/>
    </source>
</evidence>
<dbReference type="InterPro" id="IPR036890">
    <property type="entry name" value="HATPase_C_sf"/>
</dbReference>
<dbReference type="PROSITE" id="PS50109">
    <property type="entry name" value="HIS_KIN"/>
    <property type="match status" value="1"/>
</dbReference>
<dbReference type="Pfam" id="PF02518">
    <property type="entry name" value="HATPase_c"/>
    <property type="match status" value="1"/>
</dbReference>
<dbReference type="InterPro" id="IPR003660">
    <property type="entry name" value="HAMP_dom"/>
</dbReference>
<reference evidence="11 12" key="1">
    <citation type="submission" date="2022-01" db="EMBL/GenBank/DDBJ databases">
        <title>Whole genome-based taxonomy of the Shewanellaceae.</title>
        <authorList>
            <person name="Martin-Rodriguez A.J."/>
        </authorList>
    </citation>
    <scope>NUCLEOTIDE SEQUENCE [LARGE SCALE GENOMIC DNA]</scope>
    <source>
        <strain evidence="11 12">DSM 17177</strain>
    </source>
</reference>
<dbReference type="SUPFAM" id="SSF55874">
    <property type="entry name" value="ATPase domain of HSP90 chaperone/DNA topoisomerase II/histidine kinase"/>
    <property type="match status" value="1"/>
</dbReference>
<comment type="subcellular location">
    <subcellularLocation>
        <location evidence="2">Membrane</location>
    </subcellularLocation>
</comment>
<dbReference type="Pfam" id="PF13188">
    <property type="entry name" value="PAS_8"/>
    <property type="match status" value="1"/>
</dbReference>
<dbReference type="Gene3D" id="3.30.565.10">
    <property type="entry name" value="Histidine kinase-like ATPase, C-terminal domain"/>
    <property type="match status" value="1"/>
</dbReference>
<dbReference type="Proteomes" id="UP001203423">
    <property type="component" value="Unassembled WGS sequence"/>
</dbReference>
<dbReference type="SUPFAM" id="SSF55785">
    <property type="entry name" value="PYP-like sensor domain (PAS domain)"/>
    <property type="match status" value="1"/>
</dbReference>